<dbReference type="PANTHER" id="PTHR43776">
    <property type="entry name" value="TRANSPORT ATP-BINDING PROTEIN"/>
    <property type="match status" value="1"/>
</dbReference>
<evidence type="ECO:0000256" key="3">
    <source>
        <dbReference type="ARBA" id="ARBA00022448"/>
    </source>
</evidence>
<organism evidence="8 9">
    <name type="scientific">Sphingosinicella rhizophila</name>
    <dbReference type="NCBI Taxonomy" id="3050082"/>
    <lineage>
        <taxon>Bacteria</taxon>
        <taxon>Pseudomonadati</taxon>
        <taxon>Pseudomonadota</taxon>
        <taxon>Alphaproteobacteria</taxon>
        <taxon>Sphingomonadales</taxon>
        <taxon>Sphingosinicellaceae</taxon>
        <taxon>Sphingosinicella</taxon>
    </lineage>
</organism>
<dbReference type="SUPFAM" id="SSF52540">
    <property type="entry name" value="P-loop containing nucleoside triphosphate hydrolases"/>
    <property type="match status" value="2"/>
</dbReference>
<evidence type="ECO:0000313" key="8">
    <source>
        <dbReference type="EMBL" id="MDT9598681.1"/>
    </source>
</evidence>
<evidence type="ECO:0000313" key="9">
    <source>
        <dbReference type="Proteomes" id="UP001259572"/>
    </source>
</evidence>
<evidence type="ECO:0000256" key="1">
    <source>
        <dbReference type="ARBA" id="ARBA00004417"/>
    </source>
</evidence>
<dbReference type="Gene3D" id="3.40.50.300">
    <property type="entry name" value="P-loop containing nucleotide triphosphate hydrolases"/>
    <property type="match status" value="2"/>
</dbReference>
<evidence type="ECO:0000256" key="5">
    <source>
        <dbReference type="ARBA" id="ARBA00022840"/>
    </source>
</evidence>
<feature type="domain" description="ABC transporter" evidence="7">
    <location>
        <begin position="274"/>
        <end position="525"/>
    </location>
</feature>
<dbReference type="InterPro" id="IPR003593">
    <property type="entry name" value="AAA+_ATPase"/>
</dbReference>
<dbReference type="NCBIfam" id="NF008453">
    <property type="entry name" value="PRK11308.1"/>
    <property type="match status" value="2"/>
</dbReference>
<evidence type="ECO:0000259" key="7">
    <source>
        <dbReference type="PROSITE" id="PS50893"/>
    </source>
</evidence>
<dbReference type="InterPro" id="IPR003439">
    <property type="entry name" value="ABC_transporter-like_ATP-bd"/>
</dbReference>
<dbReference type="GO" id="GO:0005524">
    <property type="term" value="F:ATP binding"/>
    <property type="evidence" value="ECO:0007669"/>
    <property type="project" value="UniProtKB-KW"/>
</dbReference>
<name>A0ABU3Q5J3_9SPHN</name>
<feature type="region of interest" description="Disordered" evidence="6">
    <location>
        <begin position="571"/>
        <end position="603"/>
    </location>
</feature>
<keyword evidence="9" id="KW-1185">Reference proteome</keyword>
<gene>
    <name evidence="8" type="ORF">RQX22_06940</name>
</gene>
<dbReference type="Pfam" id="PF08352">
    <property type="entry name" value="oligo_HPY"/>
    <property type="match status" value="1"/>
</dbReference>
<keyword evidence="3" id="KW-0813">Transport</keyword>
<evidence type="ECO:0000256" key="4">
    <source>
        <dbReference type="ARBA" id="ARBA00022741"/>
    </source>
</evidence>
<dbReference type="EMBL" id="JAVUPU010000003">
    <property type="protein sequence ID" value="MDT9598681.1"/>
    <property type="molecule type" value="Genomic_DNA"/>
</dbReference>
<dbReference type="RefSeq" id="WP_315724945.1">
    <property type="nucleotide sequence ID" value="NZ_JAVUPU010000003.1"/>
</dbReference>
<dbReference type="InterPro" id="IPR013563">
    <property type="entry name" value="Oligopep_ABC_C"/>
</dbReference>
<dbReference type="PANTHER" id="PTHR43776:SF7">
    <property type="entry name" value="D,D-DIPEPTIDE TRANSPORT ATP-BINDING PROTEIN DDPF-RELATED"/>
    <property type="match status" value="1"/>
</dbReference>
<dbReference type="InterPro" id="IPR050319">
    <property type="entry name" value="ABC_transp_ATP-bind"/>
</dbReference>
<dbReference type="InterPro" id="IPR017871">
    <property type="entry name" value="ABC_transporter-like_CS"/>
</dbReference>
<feature type="domain" description="ABC transporter" evidence="7">
    <location>
        <begin position="8"/>
        <end position="253"/>
    </location>
</feature>
<evidence type="ECO:0000256" key="6">
    <source>
        <dbReference type="SAM" id="MobiDB-lite"/>
    </source>
</evidence>
<dbReference type="InterPro" id="IPR027417">
    <property type="entry name" value="P-loop_NTPase"/>
</dbReference>
<accession>A0ABU3Q5J3</accession>
<sequence>MTVPILTVRDLRVSFNTADGAVEAVRGVSFDVLPGECLSIVGESGSGKSQTFLSMMGLSNGIKSGSTKFKGRDLLQLTRGEFNRIRGSAIGMIFQDPLTALTPHMRIGQQIAEPLRIHRGVSAGDALRTAKDWLDRVRVPAAEQRIHQYPHELSGGMRQRVMIAAAMICEPELLVADEPTTALDATVQAEILSIMKDLQKQTGMSLVLITHDMGVVARMADRVCVMRSGKIVELDHAEAVFLRPQHSYTRSLITAANMVGVSPTQVSQDAPEALSVHNLTVDFPATGFAKRRRLRAVDGVSLSVRSGETLGVVGESGSGKSTLARAILRLLPSAADVRGSVAVLSQGVDHAGSRELRSIRRDLQIVFQDPFASLDPRMPVGRSIAEPLVVHRPWESRAKRNRQVAAIMESVGLPRSIAARYPHELSGGQNQRVGIARATILNPKIVICDEAVSALDITVRAQVLQLLAELQKTIGMGMVFISHDINVVRQISHRITVLYLGRVVEIAQTADLFTDPRHPYTKALLAAVPVPDVAAERMRSHVSAAAERTNSRDSTMPWRFTHSLREADLTRRDRSSTLQEVSPGHFVAEHDHNVENQGQDYDS</sequence>
<dbReference type="PROSITE" id="PS50893">
    <property type="entry name" value="ABC_TRANSPORTER_2"/>
    <property type="match status" value="2"/>
</dbReference>
<comment type="caution">
    <text evidence="8">The sequence shown here is derived from an EMBL/GenBank/DDBJ whole genome shotgun (WGS) entry which is preliminary data.</text>
</comment>
<dbReference type="NCBIfam" id="NF007739">
    <property type="entry name" value="PRK10419.1"/>
    <property type="match status" value="2"/>
</dbReference>
<dbReference type="SMART" id="SM00382">
    <property type="entry name" value="AAA"/>
    <property type="match status" value="2"/>
</dbReference>
<keyword evidence="5 8" id="KW-0067">ATP-binding</keyword>
<evidence type="ECO:0000256" key="2">
    <source>
        <dbReference type="ARBA" id="ARBA00005417"/>
    </source>
</evidence>
<dbReference type="PROSITE" id="PS00211">
    <property type="entry name" value="ABC_TRANSPORTER_1"/>
    <property type="match status" value="1"/>
</dbReference>
<keyword evidence="4" id="KW-0547">Nucleotide-binding</keyword>
<protein>
    <submittedName>
        <fullName evidence="8">Dipeptide ABC transporter ATP-binding protein</fullName>
    </submittedName>
</protein>
<comment type="subcellular location">
    <subcellularLocation>
        <location evidence="1">Cell inner membrane</location>
        <topology evidence="1">Peripheral membrane protein</topology>
    </subcellularLocation>
</comment>
<comment type="similarity">
    <text evidence="2">Belongs to the ABC transporter superfamily.</text>
</comment>
<dbReference type="Proteomes" id="UP001259572">
    <property type="component" value="Unassembled WGS sequence"/>
</dbReference>
<dbReference type="Pfam" id="PF00005">
    <property type="entry name" value="ABC_tran"/>
    <property type="match status" value="2"/>
</dbReference>
<reference evidence="8 9" key="1">
    <citation type="submission" date="2023-05" db="EMBL/GenBank/DDBJ databases">
        <authorList>
            <person name="Guo Y."/>
        </authorList>
    </citation>
    <scope>NUCLEOTIDE SEQUENCE [LARGE SCALE GENOMIC DNA]</scope>
    <source>
        <strain evidence="8 9">GR2756</strain>
    </source>
</reference>
<proteinExistence type="inferred from homology"/>
<dbReference type="CDD" id="cd03257">
    <property type="entry name" value="ABC_NikE_OppD_transporters"/>
    <property type="match status" value="2"/>
</dbReference>